<keyword evidence="1" id="KW-0732">Signal</keyword>
<protein>
    <submittedName>
        <fullName evidence="2">Uncharacterized protein</fullName>
    </submittedName>
</protein>
<name>A0A0W0TKX9_LEGER</name>
<evidence type="ECO:0000313" key="3">
    <source>
        <dbReference type="Proteomes" id="UP000054773"/>
    </source>
</evidence>
<sequence length="132" mass="13311">MIKKTIPLVLFTASAFANGGSEASMASTDLSREGVSQIVKGSANLFAAGSQLVIVAVKTVGDITCISLKVAGQSAVTTIQVSSHVAGHSLLAAGQLVRVVTTGTGVILTAAGRLIAFIPNEVGKSLIYSTPI</sequence>
<keyword evidence="3" id="KW-1185">Reference proteome</keyword>
<dbReference type="STRING" id="448.Lery_1947"/>
<organism evidence="2 3">
    <name type="scientific">Legionella erythra</name>
    <dbReference type="NCBI Taxonomy" id="448"/>
    <lineage>
        <taxon>Bacteria</taxon>
        <taxon>Pseudomonadati</taxon>
        <taxon>Pseudomonadota</taxon>
        <taxon>Gammaproteobacteria</taxon>
        <taxon>Legionellales</taxon>
        <taxon>Legionellaceae</taxon>
        <taxon>Legionella</taxon>
    </lineage>
</organism>
<dbReference type="EMBL" id="LNYA01000030">
    <property type="protein sequence ID" value="KTC96155.1"/>
    <property type="molecule type" value="Genomic_DNA"/>
</dbReference>
<evidence type="ECO:0000313" key="2">
    <source>
        <dbReference type="EMBL" id="KTC96155.1"/>
    </source>
</evidence>
<dbReference type="OrthoDB" id="5986644at2"/>
<reference evidence="2 3" key="1">
    <citation type="submission" date="2015-11" db="EMBL/GenBank/DDBJ databases">
        <title>Genomic analysis of 38 Legionella species identifies large and diverse effector repertoires.</title>
        <authorList>
            <person name="Burstein D."/>
            <person name="Amaro F."/>
            <person name="Zusman T."/>
            <person name="Lifshitz Z."/>
            <person name="Cohen O."/>
            <person name="Gilbert J.A."/>
            <person name="Pupko T."/>
            <person name="Shuman H.A."/>
            <person name="Segal G."/>
        </authorList>
    </citation>
    <scope>NUCLEOTIDE SEQUENCE [LARGE SCALE GENOMIC DNA]</scope>
    <source>
        <strain evidence="2 3">SE-32A-C8</strain>
    </source>
</reference>
<proteinExistence type="predicted"/>
<dbReference type="Proteomes" id="UP000054773">
    <property type="component" value="Unassembled WGS sequence"/>
</dbReference>
<evidence type="ECO:0000256" key="1">
    <source>
        <dbReference type="SAM" id="SignalP"/>
    </source>
</evidence>
<accession>A0A0W0TKX9</accession>
<dbReference type="PATRIC" id="fig|448.7.peg.2042"/>
<dbReference type="AlphaFoldDB" id="A0A0W0TKX9"/>
<feature type="chain" id="PRO_5006913146" evidence="1">
    <location>
        <begin position="20"/>
        <end position="132"/>
    </location>
</feature>
<dbReference type="RefSeq" id="WP_058527087.1">
    <property type="nucleotide sequence ID" value="NZ_CAAAHY010000007.1"/>
</dbReference>
<comment type="caution">
    <text evidence="2">The sequence shown here is derived from an EMBL/GenBank/DDBJ whole genome shotgun (WGS) entry which is preliminary data.</text>
</comment>
<gene>
    <name evidence="2" type="ORF">Lery_1947</name>
</gene>
<feature type="signal peptide" evidence="1">
    <location>
        <begin position="1"/>
        <end position="19"/>
    </location>
</feature>